<accession>A0A1F5NQA7</accession>
<protein>
    <recommendedName>
        <fullName evidence="6 7">Large ribosomal subunit protein bL31</fullName>
    </recommendedName>
</protein>
<feature type="binding site" evidence="7">
    <location>
        <position position="37"/>
    </location>
    <ligand>
        <name>Zn(2+)</name>
        <dbReference type="ChEBI" id="CHEBI:29105"/>
    </ligand>
</feature>
<evidence type="ECO:0000313" key="9">
    <source>
        <dbReference type="Proteomes" id="UP000176233"/>
    </source>
</evidence>
<dbReference type="GO" id="GO:0019843">
    <property type="term" value="F:rRNA binding"/>
    <property type="evidence" value="ECO:0007669"/>
    <property type="project" value="UniProtKB-KW"/>
</dbReference>
<evidence type="ECO:0000256" key="6">
    <source>
        <dbReference type="ARBA" id="ARBA00035687"/>
    </source>
</evidence>
<dbReference type="PANTHER" id="PTHR33280">
    <property type="entry name" value="50S RIBOSOMAL PROTEIN L31, CHLOROPLASTIC"/>
    <property type="match status" value="1"/>
</dbReference>
<evidence type="ECO:0000256" key="5">
    <source>
        <dbReference type="ARBA" id="ARBA00023274"/>
    </source>
</evidence>
<evidence type="ECO:0000313" key="8">
    <source>
        <dbReference type="EMBL" id="OGE79861.1"/>
    </source>
</evidence>
<dbReference type="GO" id="GO:0046872">
    <property type="term" value="F:metal ion binding"/>
    <property type="evidence" value="ECO:0007669"/>
    <property type="project" value="UniProtKB-KW"/>
</dbReference>
<keyword evidence="5 7" id="KW-0687">Ribonucleoprotein</keyword>
<dbReference type="SUPFAM" id="SSF143800">
    <property type="entry name" value="L28p-like"/>
    <property type="match status" value="1"/>
</dbReference>
<dbReference type="Proteomes" id="UP000176233">
    <property type="component" value="Unassembled WGS sequence"/>
</dbReference>
<dbReference type="HAMAP" id="MF_00501">
    <property type="entry name" value="Ribosomal_bL31_1"/>
    <property type="match status" value="1"/>
</dbReference>
<dbReference type="InterPro" id="IPR002150">
    <property type="entry name" value="Ribosomal_bL31"/>
</dbReference>
<dbReference type="GO" id="GO:0006412">
    <property type="term" value="P:translation"/>
    <property type="evidence" value="ECO:0007669"/>
    <property type="project" value="UniProtKB-UniRule"/>
</dbReference>
<dbReference type="PRINTS" id="PR01249">
    <property type="entry name" value="RIBOSOMALL31"/>
</dbReference>
<dbReference type="GO" id="GO:0003735">
    <property type="term" value="F:structural constituent of ribosome"/>
    <property type="evidence" value="ECO:0007669"/>
    <property type="project" value="InterPro"/>
</dbReference>
<dbReference type="InterPro" id="IPR027491">
    <property type="entry name" value="Ribosomal_bL31_A"/>
</dbReference>
<evidence type="ECO:0000256" key="7">
    <source>
        <dbReference type="HAMAP-Rule" id="MF_00501"/>
    </source>
</evidence>
<dbReference type="NCBIfam" id="NF000612">
    <property type="entry name" value="PRK00019.1"/>
    <property type="match status" value="1"/>
</dbReference>
<dbReference type="NCBIfam" id="TIGR00105">
    <property type="entry name" value="L31"/>
    <property type="match status" value="1"/>
</dbReference>
<keyword evidence="7" id="KW-0862">Zinc</keyword>
<sequence length="82" mass="9126">MKNEIHPQYFTNAKVVCACGNTFITGSTKQELHVEICSNCHPFYTGRQNLLDIAGTIDKFKKRGAKAAELKSKRIAKKLQAA</sequence>
<dbReference type="PANTHER" id="PTHR33280:SF1">
    <property type="entry name" value="LARGE RIBOSOMAL SUBUNIT PROTEIN BL31C"/>
    <property type="match status" value="1"/>
</dbReference>
<evidence type="ECO:0000256" key="1">
    <source>
        <dbReference type="ARBA" id="ARBA00009296"/>
    </source>
</evidence>
<keyword evidence="3 7" id="KW-0694">RNA-binding</keyword>
<gene>
    <name evidence="7" type="primary">rpmE</name>
    <name evidence="8" type="ORF">A2660_02355</name>
</gene>
<keyword evidence="4 7" id="KW-0689">Ribosomal protein</keyword>
<dbReference type="GO" id="GO:0005840">
    <property type="term" value="C:ribosome"/>
    <property type="evidence" value="ECO:0007669"/>
    <property type="project" value="UniProtKB-KW"/>
</dbReference>
<dbReference type="InterPro" id="IPR034704">
    <property type="entry name" value="Ribosomal_bL28/bL31-like_sf"/>
</dbReference>
<dbReference type="AlphaFoldDB" id="A0A1F5NQA7"/>
<feature type="binding site" evidence="7">
    <location>
        <position position="40"/>
    </location>
    <ligand>
        <name>Zn(2+)</name>
        <dbReference type="ChEBI" id="CHEBI:29105"/>
    </ligand>
</feature>
<dbReference type="EMBL" id="MFEJ01000025">
    <property type="protein sequence ID" value="OGE79861.1"/>
    <property type="molecule type" value="Genomic_DNA"/>
</dbReference>
<comment type="function">
    <text evidence="7">Binds the 23S rRNA.</text>
</comment>
<dbReference type="InterPro" id="IPR042105">
    <property type="entry name" value="Ribosomal_bL31_sf"/>
</dbReference>
<evidence type="ECO:0000256" key="2">
    <source>
        <dbReference type="ARBA" id="ARBA00022730"/>
    </source>
</evidence>
<feature type="binding site" evidence="7">
    <location>
        <position position="19"/>
    </location>
    <ligand>
        <name>Zn(2+)</name>
        <dbReference type="ChEBI" id="CHEBI:29105"/>
    </ligand>
</feature>
<evidence type="ECO:0000256" key="4">
    <source>
        <dbReference type="ARBA" id="ARBA00022980"/>
    </source>
</evidence>
<comment type="cofactor">
    <cofactor evidence="7">
        <name>Zn(2+)</name>
        <dbReference type="ChEBI" id="CHEBI:29105"/>
    </cofactor>
    <text evidence="7">Binds 1 zinc ion per subunit.</text>
</comment>
<comment type="subunit">
    <text evidence="7">Part of the 50S ribosomal subunit.</text>
</comment>
<dbReference type="GO" id="GO:1990904">
    <property type="term" value="C:ribonucleoprotein complex"/>
    <property type="evidence" value="ECO:0007669"/>
    <property type="project" value="UniProtKB-KW"/>
</dbReference>
<organism evidence="8 9">
    <name type="scientific">Candidatus Doudnabacteria bacterium RIFCSPHIGHO2_01_FULL_45_18</name>
    <dbReference type="NCBI Taxonomy" id="1817823"/>
    <lineage>
        <taxon>Bacteria</taxon>
        <taxon>Candidatus Doudnaibacteriota</taxon>
    </lineage>
</organism>
<evidence type="ECO:0000256" key="3">
    <source>
        <dbReference type="ARBA" id="ARBA00022884"/>
    </source>
</evidence>
<dbReference type="Pfam" id="PF01197">
    <property type="entry name" value="Ribosomal_L31"/>
    <property type="match status" value="1"/>
</dbReference>
<comment type="similarity">
    <text evidence="1 7">Belongs to the bacterial ribosomal protein bL31 family. Type A subfamily.</text>
</comment>
<keyword evidence="2 7" id="KW-0699">rRNA-binding</keyword>
<comment type="caution">
    <text evidence="8">The sequence shown here is derived from an EMBL/GenBank/DDBJ whole genome shotgun (WGS) entry which is preliminary data.</text>
</comment>
<reference evidence="8 9" key="1">
    <citation type="journal article" date="2016" name="Nat. Commun.">
        <title>Thousands of microbial genomes shed light on interconnected biogeochemical processes in an aquifer system.</title>
        <authorList>
            <person name="Anantharaman K."/>
            <person name="Brown C.T."/>
            <person name="Hug L.A."/>
            <person name="Sharon I."/>
            <person name="Castelle C.J."/>
            <person name="Probst A.J."/>
            <person name="Thomas B.C."/>
            <person name="Singh A."/>
            <person name="Wilkins M.J."/>
            <person name="Karaoz U."/>
            <person name="Brodie E.L."/>
            <person name="Williams K.H."/>
            <person name="Hubbard S.S."/>
            <person name="Banfield J.F."/>
        </authorList>
    </citation>
    <scope>NUCLEOTIDE SEQUENCE [LARGE SCALE GENOMIC DNA]</scope>
</reference>
<proteinExistence type="inferred from homology"/>
<dbReference type="Gene3D" id="4.10.830.30">
    <property type="entry name" value="Ribosomal protein L31"/>
    <property type="match status" value="1"/>
</dbReference>
<name>A0A1F5NQA7_9BACT</name>
<keyword evidence="7" id="KW-0479">Metal-binding</keyword>
<feature type="binding site" evidence="7">
    <location>
        <position position="17"/>
    </location>
    <ligand>
        <name>Zn(2+)</name>
        <dbReference type="ChEBI" id="CHEBI:29105"/>
    </ligand>
</feature>